<dbReference type="Proteomes" id="UP000069771">
    <property type="component" value="Chromosome"/>
</dbReference>
<dbReference type="EMBL" id="CP011391">
    <property type="protein sequence ID" value="AMK53560.1"/>
    <property type="molecule type" value="Genomic_DNA"/>
</dbReference>
<organism evidence="1 2">
    <name type="scientific">Faecalibaculum rodentium</name>
    <dbReference type="NCBI Taxonomy" id="1702221"/>
    <lineage>
        <taxon>Bacteria</taxon>
        <taxon>Bacillati</taxon>
        <taxon>Bacillota</taxon>
        <taxon>Erysipelotrichia</taxon>
        <taxon>Erysipelotrichales</taxon>
        <taxon>Erysipelotrichaceae</taxon>
        <taxon>Faecalibaculum</taxon>
    </lineage>
</organism>
<dbReference type="AlphaFoldDB" id="A0A140DSD3"/>
<evidence type="ECO:0000313" key="1">
    <source>
        <dbReference type="EMBL" id="AMK53560.1"/>
    </source>
</evidence>
<name>A0A140DSD3_9FIRM</name>
<protein>
    <submittedName>
        <fullName evidence="1">Uncharacterized protein</fullName>
    </submittedName>
</protein>
<dbReference type="GeneID" id="78479298"/>
<accession>A0A140DSD3</accession>
<keyword evidence="2" id="KW-1185">Reference proteome</keyword>
<reference evidence="1 2" key="1">
    <citation type="journal article" date="2016" name="Gut Pathog.">
        <title>Whole genome sequencing of "Faecalibaculum rodentium" ALO17, isolated from C57BL/6J laboratory mouse feces.</title>
        <authorList>
            <person name="Lim S."/>
            <person name="Chang D.H."/>
            <person name="Ahn S."/>
            <person name="Kim B.C."/>
        </authorList>
    </citation>
    <scope>NUCLEOTIDE SEQUENCE [LARGE SCALE GENOMIC DNA]</scope>
    <source>
        <strain evidence="1 2">Alo17</strain>
    </source>
</reference>
<gene>
    <name evidence="1" type="ORF">AALO17_04260</name>
</gene>
<sequence length="57" mass="6201">MEKSEVSRRIFTGNRLRVMGSATAFHHVPQMILPACLHDSGKTAEGRLPVYGECAGS</sequence>
<dbReference type="KEGG" id="fro:AALO17_04260"/>
<proteinExistence type="predicted"/>
<evidence type="ECO:0000313" key="2">
    <source>
        <dbReference type="Proteomes" id="UP000069771"/>
    </source>
</evidence>
<dbReference type="RefSeq" id="WP_158507673.1">
    <property type="nucleotide sequence ID" value="NZ_CAMUMN010000024.1"/>
</dbReference>